<dbReference type="GO" id="GO:0005634">
    <property type="term" value="C:nucleus"/>
    <property type="evidence" value="ECO:0007669"/>
    <property type="project" value="UniProtKB-SubCell"/>
</dbReference>
<evidence type="ECO:0000256" key="5">
    <source>
        <dbReference type="ARBA" id="ARBA00023015"/>
    </source>
</evidence>
<dbReference type="Pfam" id="PF03479">
    <property type="entry name" value="PCC"/>
    <property type="match status" value="1"/>
</dbReference>
<feature type="compositionally biased region" description="Low complexity" evidence="11">
    <location>
        <begin position="468"/>
        <end position="498"/>
    </location>
</feature>
<dbReference type="PROSITE" id="PS51742">
    <property type="entry name" value="PPC"/>
    <property type="match status" value="1"/>
</dbReference>
<keyword evidence="9" id="KW-0539">Nucleus</keyword>
<keyword evidence="8" id="KW-0963">Cytoplasm</keyword>
<dbReference type="Gene3D" id="1.20.58.1520">
    <property type="match status" value="1"/>
</dbReference>
<evidence type="ECO:0000256" key="9">
    <source>
        <dbReference type="ARBA" id="ARBA00023242"/>
    </source>
</evidence>
<feature type="region of interest" description="Disordered" evidence="11">
    <location>
        <begin position="725"/>
        <end position="778"/>
    </location>
</feature>
<dbReference type="ExpressionAtlas" id="A5BL48">
    <property type="expression patterns" value="baseline and differential"/>
</dbReference>
<comment type="similarity">
    <text evidence="3">Belongs to the MAP65/ASE1 family.</text>
</comment>
<evidence type="ECO:0000256" key="4">
    <source>
        <dbReference type="ARBA" id="ARBA00022701"/>
    </source>
</evidence>
<feature type="coiled-coil region" evidence="10">
    <location>
        <begin position="49"/>
        <end position="76"/>
    </location>
</feature>
<reference evidence="13" key="1">
    <citation type="journal article" date="2007" name="PLoS ONE">
        <title>The first genome sequence of an elite grapevine cultivar (Pinot noir Vitis vinifera L.): coping with a highly heterozygous genome.</title>
        <authorList>
            <person name="Velasco R."/>
            <person name="Zharkikh A."/>
            <person name="Troggio M."/>
            <person name="Cartwright D.A."/>
            <person name="Cestaro A."/>
            <person name="Pruss D."/>
            <person name="Pindo M."/>
            <person name="FitzGerald L.M."/>
            <person name="Vezzulli S."/>
            <person name="Reid J."/>
            <person name="Malacarne G."/>
            <person name="Iliev D."/>
            <person name="Coppola G."/>
            <person name="Wardell B."/>
            <person name="Micheletti D."/>
            <person name="Macalma T."/>
            <person name="Facci M."/>
            <person name="Mitchell J.T."/>
            <person name="Perazzolli M."/>
            <person name="Eldredge G."/>
            <person name="Gatto P."/>
            <person name="Oyzerski R."/>
            <person name="Moretto M."/>
            <person name="Gutin N."/>
            <person name="Stefanini M."/>
            <person name="Chen Y."/>
            <person name="Segala C."/>
            <person name="Davenport C."/>
            <person name="Dematte L."/>
            <person name="Mraz A."/>
            <person name="Battilana J."/>
            <person name="Stormo K."/>
            <person name="Costa F."/>
            <person name="Tao Q."/>
            <person name="Si-Ammour A."/>
            <person name="Harkins T."/>
            <person name="Lackey A."/>
            <person name="Perbost C."/>
            <person name="Taillon B."/>
            <person name="Stella A."/>
            <person name="Solovyev V."/>
            <person name="Fawcett J.A."/>
            <person name="Sterck L."/>
            <person name="Vandepoele K."/>
            <person name="Grando S.M."/>
            <person name="Toppo S."/>
            <person name="Moser C."/>
            <person name="Lanchbury J."/>
            <person name="Bogden R."/>
            <person name="Skolnick M."/>
            <person name="Sgaramella V."/>
            <person name="Bhatnagar S.K."/>
            <person name="Fontana P."/>
            <person name="Gutin A."/>
            <person name="Van de Peer Y."/>
            <person name="Salamini F."/>
            <person name="Viola R."/>
        </authorList>
    </citation>
    <scope>NUCLEOTIDE SEQUENCE</scope>
</reference>
<dbReference type="PANTHER" id="PTHR19321:SF7">
    <property type="entry name" value="65-KDA MICROTUBULE-ASSOCIATED PROTEIN 3"/>
    <property type="match status" value="1"/>
</dbReference>
<gene>
    <name evidence="13" type="ORF">VITISV_039795</name>
</gene>
<sequence length="1029" mass="112364">MSNVQSDPLLQVETTCGSLLYELQIIWDEVGESDTDRDKMLLELERECLEVYRRKVDQANRCRAQLRQAIADSEAELAAICSAMGERPVHIRQSDQNAGSLKEELKAIIPQLEEMHKRKSERRNQFFEVVEEIEKIKSEIYSSTEYIASKTVVDDTDLSLRKLEELHKQLQALQKEKSDRLKQVLDHLSTLNSLCLVLGMDFQQTVNEVHPSLGDSDGRKNISNATIEQLAAAIKTLRGVKIQRMQRLQDLASSMLELWNLMDTPIEEQQLFQNVTCNIAASEHEINEPNTLSVDFINYVEAEVSRLEELKASKMKELVLKKRSELEEICRKTHMIPEADSALDYVIEAMESGAVDASCVLEQIELQVAKDDNRYNAGRGAHLTLKRAEKARSLVNKLPAMVDALASKTVAWEKERGVEFTYDGIRLLSMLEEYTFLRQEKEEERRRQRDQKKLQGQLIAEQEALFGSKPSPSKPQSVKKASRVSTGSTGSRRLSVGGAMIQTPKPDPIHSTKATPRPGKKSDRYQIDQVRHCQDDGFTALSAGTRGLDIAGLPIKKQSFNPREIDSPMMRKPFSPISSTASSEANTMLEDLNRPQPKILHKTVSSNNIPYTTPSKSQLPPPSATDEENRTPKTMPIPVPSTPSTVSVPMLTAMTPAPPPAPVPYNANPVEETEYSFEERRAEGINSGVTVKGEEAPDTYRVAARSENPSEFGGSTMTAVSPVAAPAPTPATAPAPAPGSAPTPAPVSVAMPSSEMKKKRGRPRKYGPGGSLTMALSPMPISSSIPLTGEFSAWKRGRGRPVDSFKKQHKSESESAGERVAYSVGANFTPHVITVNAGEDVTMKIISFSQQGSRAICILSANGAISNVTLRQPNSSGGTLTYEGRFEILSLSGSFMPSESGGTKSRSGGMSVSLAGPDGRVLGGGLAGLLVAAGPVQVLVGSFLPGHQQEQKPKKQRIEPVQAAIPATVNSMPREETLGANGGPNLNLTSPSSFHGDTWASLNSMQGSRNLDIENKLPVSEGETKGPSQ</sequence>
<dbReference type="InterPro" id="IPR007145">
    <property type="entry name" value="MAP65_Ase1_PRC1"/>
</dbReference>
<dbReference type="PANTHER" id="PTHR19321">
    <property type="entry name" value="PROTEIN REGULATOR OF CYTOKINESIS 1 PRC1-RELATED"/>
    <property type="match status" value="1"/>
</dbReference>
<accession>A5BL48</accession>
<evidence type="ECO:0000256" key="8">
    <source>
        <dbReference type="ARBA" id="ARBA00023212"/>
    </source>
</evidence>
<feature type="region of interest" description="Disordered" evidence="11">
    <location>
        <begin position="605"/>
        <end position="643"/>
    </location>
</feature>
<dbReference type="OrthoDB" id="2014829at2759"/>
<dbReference type="Gene3D" id="3.30.1330.80">
    <property type="entry name" value="Hypothetical protein, similar to alpha- acetolactate decarboxylase, domain 2"/>
    <property type="match status" value="1"/>
</dbReference>
<evidence type="ECO:0000256" key="6">
    <source>
        <dbReference type="ARBA" id="ARBA00023125"/>
    </source>
</evidence>
<evidence type="ECO:0000256" key="11">
    <source>
        <dbReference type="SAM" id="MobiDB-lite"/>
    </source>
</evidence>
<evidence type="ECO:0000313" key="13">
    <source>
        <dbReference type="EMBL" id="CAN77019.1"/>
    </source>
</evidence>
<proteinExistence type="inferred from homology"/>
<evidence type="ECO:0000256" key="10">
    <source>
        <dbReference type="SAM" id="Coils"/>
    </source>
</evidence>
<dbReference type="AlphaFoldDB" id="A5BL48"/>
<feature type="domain" description="PPC" evidence="12">
    <location>
        <begin position="825"/>
        <end position="964"/>
    </location>
</feature>
<evidence type="ECO:0000256" key="7">
    <source>
        <dbReference type="ARBA" id="ARBA00023163"/>
    </source>
</evidence>
<feature type="region of interest" description="Disordered" evidence="11">
    <location>
        <begin position="967"/>
        <end position="1029"/>
    </location>
</feature>
<feature type="region of interest" description="Disordered" evidence="11">
    <location>
        <begin position="797"/>
        <end position="816"/>
    </location>
</feature>
<organism evidence="13">
    <name type="scientific">Vitis vinifera</name>
    <name type="common">Grape</name>
    <dbReference type="NCBI Taxonomy" id="29760"/>
    <lineage>
        <taxon>Eukaryota</taxon>
        <taxon>Viridiplantae</taxon>
        <taxon>Streptophyta</taxon>
        <taxon>Embryophyta</taxon>
        <taxon>Tracheophyta</taxon>
        <taxon>Spermatophyta</taxon>
        <taxon>Magnoliopsida</taxon>
        <taxon>eudicotyledons</taxon>
        <taxon>Gunneridae</taxon>
        <taxon>Pentapetalae</taxon>
        <taxon>rosids</taxon>
        <taxon>Vitales</taxon>
        <taxon>Vitaceae</taxon>
        <taxon>Viteae</taxon>
        <taxon>Vitis</taxon>
    </lineage>
</organism>
<keyword evidence="7" id="KW-0804">Transcription</keyword>
<feature type="region of interest" description="Disordered" evidence="11">
    <location>
        <begin position="462"/>
        <end position="524"/>
    </location>
</feature>
<feature type="compositionally biased region" description="Pro residues" evidence="11">
    <location>
        <begin position="725"/>
        <end position="745"/>
    </location>
</feature>
<comment type="subcellular location">
    <subcellularLocation>
        <location evidence="2">Cytoplasm</location>
        <location evidence="2">Cytoskeleton</location>
    </subcellularLocation>
    <subcellularLocation>
        <location evidence="1">Nucleus</location>
    </subcellularLocation>
</comment>
<evidence type="ECO:0000256" key="3">
    <source>
        <dbReference type="ARBA" id="ARBA00006187"/>
    </source>
</evidence>
<protein>
    <recommendedName>
        <fullName evidence="12">PPC domain-containing protein</fullName>
    </recommendedName>
</protein>
<keyword evidence="5" id="KW-0805">Transcription regulation</keyword>
<dbReference type="SUPFAM" id="SSF117856">
    <property type="entry name" value="AF0104/ALDC/Ptd012-like"/>
    <property type="match status" value="1"/>
</dbReference>
<dbReference type="GO" id="GO:0003677">
    <property type="term" value="F:DNA binding"/>
    <property type="evidence" value="ECO:0007669"/>
    <property type="project" value="UniProtKB-KW"/>
</dbReference>
<keyword evidence="8" id="KW-0206">Cytoskeleton</keyword>
<name>A5BL48_VITVI</name>
<keyword evidence="6" id="KW-0238">DNA-binding</keyword>
<feature type="compositionally biased region" description="Basic and acidic residues" evidence="11">
    <location>
        <begin position="800"/>
        <end position="816"/>
    </location>
</feature>
<dbReference type="GO" id="GO:0008017">
    <property type="term" value="F:microtubule binding"/>
    <property type="evidence" value="ECO:0007669"/>
    <property type="project" value="InterPro"/>
</dbReference>
<dbReference type="EMBL" id="AM463306">
    <property type="protein sequence ID" value="CAN77019.1"/>
    <property type="molecule type" value="Genomic_DNA"/>
</dbReference>
<feature type="coiled-coil region" evidence="10">
    <location>
        <begin position="153"/>
        <end position="183"/>
    </location>
</feature>
<evidence type="ECO:0000256" key="1">
    <source>
        <dbReference type="ARBA" id="ARBA00004123"/>
    </source>
</evidence>
<dbReference type="InterPro" id="IPR005175">
    <property type="entry name" value="PPC_dom"/>
</dbReference>
<dbReference type="CDD" id="cd11378">
    <property type="entry name" value="DUF296"/>
    <property type="match status" value="1"/>
</dbReference>
<dbReference type="Pfam" id="PF03999">
    <property type="entry name" value="MAP65_ASE1"/>
    <property type="match status" value="1"/>
</dbReference>
<dbReference type="FunFam" id="3.30.1330.80:FF:000003">
    <property type="entry name" value="AT-hook motif nuclear-localized protein 1-like"/>
    <property type="match status" value="1"/>
</dbReference>
<feature type="compositionally biased region" description="Polar residues" evidence="11">
    <location>
        <begin position="605"/>
        <end position="618"/>
    </location>
</feature>
<evidence type="ECO:0000256" key="2">
    <source>
        <dbReference type="ARBA" id="ARBA00004245"/>
    </source>
</evidence>
<dbReference type="GO" id="GO:0000226">
    <property type="term" value="P:microtubule cytoskeleton organization"/>
    <property type="evidence" value="ECO:0007669"/>
    <property type="project" value="InterPro"/>
</dbReference>
<feature type="compositionally biased region" description="Polar residues" evidence="11">
    <location>
        <begin position="984"/>
        <end position="1009"/>
    </location>
</feature>
<evidence type="ECO:0000259" key="12">
    <source>
        <dbReference type="PROSITE" id="PS51742"/>
    </source>
</evidence>
<keyword evidence="10" id="KW-0175">Coiled coil</keyword>
<dbReference type="GO" id="GO:0005874">
    <property type="term" value="C:microtubule"/>
    <property type="evidence" value="ECO:0007669"/>
    <property type="project" value="UniProtKB-KW"/>
</dbReference>
<keyword evidence="4" id="KW-0493">Microtubule</keyword>